<dbReference type="OrthoDB" id="331699at2759"/>
<evidence type="ECO:0000256" key="3">
    <source>
        <dbReference type="ARBA" id="ARBA00022801"/>
    </source>
</evidence>
<dbReference type="Gene3D" id="3.10.129.10">
    <property type="entry name" value="Hotdog Thioesterase"/>
    <property type="match status" value="2"/>
</dbReference>
<keyword evidence="7" id="KW-1185">Reference proteome</keyword>
<evidence type="ECO:0000313" key="6">
    <source>
        <dbReference type="EMBL" id="PIL25877.1"/>
    </source>
</evidence>
<dbReference type="EMBL" id="AYKW01000045">
    <property type="protein sequence ID" value="PIL25877.1"/>
    <property type="molecule type" value="Genomic_DNA"/>
</dbReference>
<dbReference type="Proteomes" id="UP000230002">
    <property type="component" value="Unassembled WGS sequence"/>
</dbReference>
<proteinExistence type="inferred from homology"/>
<comment type="similarity">
    <text evidence="1">Belongs to the acyl coenzyme A hydrolase family.</text>
</comment>
<reference evidence="6 7" key="1">
    <citation type="journal article" date="2015" name="Sci. Rep.">
        <title>Chromosome-level genome map provides insights into diverse defense mechanisms in the medicinal fungus Ganoderma sinense.</title>
        <authorList>
            <person name="Zhu Y."/>
            <person name="Xu J."/>
            <person name="Sun C."/>
            <person name="Zhou S."/>
            <person name="Xu H."/>
            <person name="Nelson D.R."/>
            <person name="Qian J."/>
            <person name="Song J."/>
            <person name="Luo H."/>
            <person name="Xiang L."/>
            <person name="Li Y."/>
            <person name="Xu Z."/>
            <person name="Ji A."/>
            <person name="Wang L."/>
            <person name="Lu S."/>
            <person name="Hayward A."/>
            <person name="Sun W."/>
            <person name="Li X."/>
            <person name="Schwartz D.C."/>
            <person name="Wang Y."/>
            <person name="Chen S."/>
        </authorList>
    </citation>
    <scope>NUCLEOTIDE SEQUENCE [LARGE SCALE GENOMIC DNA]</scope>
    <source>
        <strain evidence="6 7">ZZ0214-1</strain>
    </source>
</reference>
<dbReference type="CDD" id="cd03442">
    <property type="entry name" value="BFIT_BACH"/>
    <property type="match status" value="2"/>
</dbReference>
<feature type="domain" description="HotDog ACOT-type" evidence="5">
    <location>
        <begin position="323"/>
        <end position="440"/>
    </location>
</feature>
<sequence length="476" mass="53158">MYPAARRCLASQRPMLRLPPLSRSFTSSIVTGNSLATLHRSTELGAAEETQNIAVMDKLMKTFRERSDPAHQSVLPVRSKGLWSEALSKLTIPGQPEQTHGAAGAATRALEPRRMHDSYCEIVLPFSSSPEMLEDYTNASGGIRTGLLMEHLDSLAGSIAYKHVLGPDAAALPTNAGFYIVTASVERLDMLASLYPVRDMRLSGQVIHTGKSSMEVAVRMQALDKDGGEETIMLGRFCMVCRDAHTNRSTQVNPLVLETKEDHALYTIGEVHRQRRQTVANRSLGRVPPTSTEAEELHSLYLSHGQEDMSARLVGNVERVWLEDTRLEKTMVMFPQERNVHQKIFGGYLMRLAYELGFANSCLFTRGHVTFLSLDGISFARPVPIGSLLRLTSNVVHSSSSDDYPALVHVWVHADVVNLETGTEQRTNDFRFTWCRETGPPLKRIVVPRTYGDAMQWVEGRRALEMGSEIRKLRKR</sequence>
<keyword evidence="4" id="KW-0809">Transit peptide</keyword>
<evidence type="ECO:0000256" key="2">
    <source>
        <dbReference type="ARBA" id="ARBA00022737"/>
    </source>
</evidence>
<dbReference type="GO" id="GO:0006637">
    <property type="term" value="P:acyl-CoA metabolic process"/>
    <property type="evidence" value="ECO:0007669"/>
    <property type="project" value="TreeGrafter"/>
</dbReference>
<gene>
    <name evidence="6" type="ORF">GSI_11630</name>
</gene>
<dbReference type="PROSITE" id="PS51770">
    <property type="entry name" value="HOTDOG_ACOT"/>
    <property type="match status" value="2"/>
</dbReference>
<keyword evidence="3" id="KW-0378">Hydrolase</keyword>
<dbReference type="InterPro" id="IPR033120">
    <property type="entry name" value="HOTDOG_ACOT"/>
</dbReference>
<keyword evidence="2" id="KW-0677">Repeat</keyword>
<dbReference type="GO" id="GO:0047617">
    <property type="term" value="F:fatty acyl-CoA hydrolase activity"/>
    <property type="evidence" value="ECO:0007669"/>
    <property type="project" value="TreeGrafter"/>
</dbReference>
<dbReference type="PANTHER" id="PTHR12655">
    <property type="entry name" value="ACYL-COA THIOESTERASE"/>
    <property type="match status" value="1"/>
</dbReference>
<dbReference type="InterPro" id="IPR029069">
    <property type="entry name" value="HotDog_dom_sf"/>
</dbReference>
<evidence type="ECO:0000259" key="5">
    <source>
        <dbReference type="PROSITE" id="PS51770"/>
    </source>
</evidence>
<dbReference type="STRING" id="1077348.A0A2G8RWL0"/>
<protein>
    <submittedName>
        <fullName evidence="6">Transporter</fullName>
    </submittedName>
</protein>
<comment type="caution">
    <text evidence="6">The sequence shown here is derived from an EMBL/GenBank/DDBJ whole genome shotgun (WGS) entry which is preliminary data.</text>
</comment>
<dbReference type="AlphaFoldDB" id="A0A2G8RWL0"/>
<name>A0A2G8RWL0_9APHY</name>
<evidence type="ECO:0000256" key="1">
    <source>
        <dbReference type="ARBA" id="ARBA00010458"/>
    </source>
</evidence>
<dbReference type="PANTHER" id="PTHR12655:SF0">
    <property type="entry name" value="ACYL-COENZYME A THIOESTERASE 9, MITOCHONDRIAL"/>
    <property type="match status" value="1"/>
</dbReference>
<organism evidence="6 7">
    <name type="scientific">Ganoderma sinense ZZ0214-1</name>
    <dbReference type="NCBI Taxonomy" id="1077348"/>
    <lineage>
        <taxon>Eukaryota</taxon>
        <taxon>Fungi</taxon>
        <taxon>Dikarya</taxon>
        <taxon>Basidiomycota</taxon>
        <taxon>Agaricomycotina</taxon>
        <taxon>Agaricomycetes</taxon>
        <taxon>Polyporales</taxon>
        <taxon>Polyporaceae</taxon>
        <taxon>Ganoderma</taxon>
    </lineage>
</organism>
<evidence type="ECO:0000256" key="4">
    <source>
        <dbReference type="ARBA" id="ARBA00022946"/>
    </source>
</evidence>
<feature type="domain" description="HotDog ACOT-type" evidence="5">
    <location>
        <begin position="122"/>
        <end position="245"/>
    </location>
</feature>
<dbReference type="GO" id="GO:0005739">
    <property type="term" value="C:mitochondrion"/>
    <property type="evidence" value="ECO:0007669"/>
    <property type="project" value="TreeGrafter"/>
</dbReference>
<accession>A0A2G8RWL0</accession>
<evidence type="ECO:0000313" key="7">
    <source>
        <dbReference type="Proteomes" id="UP000230002"/>
    </source>
</evidence>
<dbReference type="SUPFAM" id="SSF54637">
    <property type="entry name" value="Thioesterase/thiol ester dehydrase-isomerase"/>
    <property type="match status" value="2"/>
</dbReference>